<evidence type="ECO:0000259" key="2">
    <source>
        <dbReference type="Pfam" id="PF24564"/>
    </source>
</evidence>
<evidence type="ECO:0008006" key="5">
    <source>
        <dbReference type="Google" id="ProtNLM"/>
    </source>
</evidence>
<sequence>MDYTPIDCRIADIVQKTIDITGKSRRDDRELTKLHKHAHDIMKVHPAKHVEVCLVGQQATGKSLAINALLHRRRLSKISASGSACTATAIKYIHHPERADDSDLYDIDIQFMDDECLLEATEEHIRRYYHFNYSDNVDPDFSDEEEAFAESAMEFFNLVCDIAKKQENQVELDLLLCQPQIENGRLLQHILDKARLRILATGANSAGVKKLRNITTDQFNKSISDIVTHSDTKSPMWPIVQHVNIYMGSALLKNGVTLVACPGLGDLNHNRTAVTNALRRQAHAELIFGKSARVETDQAIHRQIKDSIKAHGAQNTILVLTKIDEFLLEDHAIETIISENESHPFPDIARHHKLANAQIDEIVRKQEEDNQDIAEDELDSQLDSLKKYQDYLTHTAKITYIRNPANNLERTMRCKLIDGSEPNPITVVSITASIYLQWMQTRLRQPPVLSPHITGIPYLRKILTKLPMDAEWRQYRDHVTKRIPLFLDKVTWAIDTEHRNVSYEKLRPMYKRFVQSFEEKQKDSLKHFLQTRTPSMWPHKRQANQQLEAIDQVVQEWSNGVRWNTFDRMLRERGTPFKSQAAKYRGQAIHWNDDICRAIAPEVARWSKELKSAIALFTQDVRMETSSLCQQVSTFIQRSSLPVVYKNIAQDEWKKCQTTVLNDTLQLLRDLLDEQVERVHRYASTETDIRCMIAKLNIPVYDYTSNLPKAPGRFKRQQKELRNEIVNQDGKGEAILDRITEALRSHTWKELDSAFNVFVEELHAQLILFDDHIYERLPPQYMITPKDQELRMHLEKALRVQKTKANALLALFCEKYSQSRMAQATSLISGEGSDGEAINQESPRKLRKVTLTS</sequence>
<feature type="domain" description="Dynamin N-terminal" evidence="1">
    <location>
        <begin position="52"/>
        <end position="323"/>
    </location>
</feature>
<evidence type="ECO:0000313" key="4">
    <source>
        <dbReference type="Proteomes" id="UP000799778"/>
    </source>
</evidence>
<feature type="domain" description="DUF7605" evidence="2">
    <location>
        <begin position="544"/>
        <end position="728"/>
    </location>
</feature>
<dbReference type="AlphaFoldDB" id="A0A6A5Y7M8"/>
<dbReference type="EMBL" id="ML978066">
    <property type="protein sequence ID" value="KAF2021575.1"/>
    <property type="molecule type" value="Genomic_DNA"/>
</dbReference>
<protein>
    <recommendedName>
        <fullName evidence="5">P-loop containing nucleoside triphosphate hydrolase protein</fullName>
    </recommendedName>
</protein>
<gene>
    <name evidence="3" type="ORF">BU24DRAFT_404580</name>
</gene>
<dbReference type="OrthoDB" id="3598281at2759"/>
<evidence type="ECO:0000259" key="1">
    <source>
        <dbReference type="Pfam" id="PF00350"/>
    </source>
</evidence>
<dbReference type="PANTHER" id="PTHR36681:SF3">
    <property type="entry name" value="NUCLEAR GTPASE, GERMINAL CENTER-ASSOCIATED, TANDEM DUPLICATE 3"/>
    <property type="match status" value="1"/>
</dbReference>
<dbReference type="Pfam" id="PF24564">
    <property type="entry name" value="DUF7605"/>
    <property type="match status" value="1"/>
</dbReference>
<name>A0A6A5Y7M8_9PLEO</name>
<dbReference type="InterPro" id="IPR045063">
    <property type="entry name" value="Dynamin_N"/>
</dbReference>
<accession>A0A6A5Y7M8</accession>
<dbReference type="Pfam" id="PF00350">
    <property type="entry name" value="Dynamin_N"/>
    <property type="match status" value="1"/>
</dbReference>
<dbReference type="SUPFAM" id="SSF52540">
    <property type="entry name" value="P-loop containing nucleoside triphosphate hydrolases"/>
    <property type="match status" value="1"/>
</dbReference>
<dbReference type="InterPro" id="IPR056024">
    <property type="entry name" value="DUF7605"/>
</dbReference>
<proteinExistence type="predicted"/>
<dbReference type="InterPro" id="IPR027417">
    <property type="entry name" value="P-loop_NTPase"/>
</dbReference>
<dbReference type="Proteomes" id="UP000799778">
    <property type="component" value="Unassembled WGS sequence"/>
</dbReference>
<dbReference type="Gene3D" id="3.40.50.300">
    <property type="entry name" value="P-loop containing nucleotide triphosphate hydrolases"/>
    <property type="match status" value="2"/>
</dbReference>
<evidence type="ECO:0000313" key="3">
    <source>
        <dbReference type="EMBL" id="KAF2021575.1"/>
    </source>
</evidence>
<dbReference type="PANTHER" id="PTHR36681">
    <property type="entry name" value="NUCLEAR GTPASE, GERMINAL CENTER-ASSOCIATED, TANDEM DUPLICATE 3"/>
    <property type="match status" value="1"/>
</dbReference>
<keyword evidence="4" id="KW-1185">Reference proteome</keyword>
<dbReference type="GeneID" id="54283050"/>
<dbReference type="RefSeq" id="XP_033389914.1">
    <property type="nucleotide sequence ID" value="XM_033525653.1"/>
</dbReference>
<reference evidence="3" key="1">
    <citation type="journal article" date="2020" name="Stud. Mycol.">
        <title>101 Dothideomycetes genomes: a test case for predicting lifestyles and emergence of pathogens.</title>
        <authorList>
            <person name="Haridas S."/>
            <person name="Albert R."/>
            <person name="Binder M."/>
            <person name="Bloem J."/>
            <person name="Labutti K."/>
            <person name="Salamov A."/>
            <person name="Andreopoulos B."/>
            <person name="Baker S."/>
            <person name="Barry K."/>
            <person name="Bills G."/>
            <person name="Bluhm B."/>
            <person name="Cannon C."/>
            <person name="Castanera R."/>
            <person name="Culley D."/>
            <person name="Daum C."/>
            <person name="Ezra D."/>
            <person name="Gonzalez J."/>
            <person name="Henrissat B."/>
            <person name="Kuo A."/>
            <person name="Liang C."/>
            <person name="Lipzen A."/>
            <person name="Lutzoni F."/>
            <person name="Magnuson J."/>
            <person name="Mondo S."/>
            <person name="Nolan M."/>
            <person name="Ohm R."/>
            <person name="Pangilinan J."/>
            <person name="Park H.-J."/>
            <person name="Ramirez L."/>
            <person name="Alfaro M."/>
            <person name="Sun H."/>
            <person name="Tritt A."/>
            <person name="Yoshinaga Y."/>
            <person name="Zwiers L.-H."/>
            <person name="Turgeon B."/>
            <person name="Goodwin S."/>
            <person name="Spatafora J."/>
            <person name="Crous P."/>
            <person name="Grigoriev I."/>
        </authorList>
    </citation>
    <scope>NUCLEOTIDE SEQUENCE</scope>
    <source>
        <strain evidence="3">CBS 175.79</strain>
    </source>
</reference>
<organism evidence="3 4">
    <name type="scientific">Aaosphaeria arxii CBS 175.79</name>
    <dbReference type="NCBI Taxonomy" id="1450172"/>
    <lineage>
        <taxon>Eukaryota</taxon>
        <taxon>Fungi</taxon>
        <taxon>Dikarya</taxon>
        <taxon>Ascomycota</taxon>
        <taxon>Pezizomycotina</taxon>
        <taxon>Dothideomycetes</taxon>
        <taxon>Pleosporomycetidae</taxon>
        <taxon>Pleosporales</taxon>
        <taxon>Pleosporales incertae sedis</taxon>
        <taxon>Aaosphaeria</taxon>
    </lineage>
</organism>